<evidence type="ECO:0000313" key="3">
    <source>
        <dbReference type="Proteomes" id="UP000183810"/>
    </source>
</evidence>
<keyword evidence="2" id="KW-0378">Hydrolase</keyword>
<evidence type="ECO:0000313" key="2">
    <source>
        <dbReference type="EMBL" id="APE37585.1"/>
    </source>
</evidence>
<dbReference type="InterPro" id="IPR000073">
    <property type="entry name" value="AB_hydrolase_1"/>
</dbReference>
<dbReference type="RefSeq" id="WP_071930751.1">
    <property type="nucleotide sequence ID" value="NZ_CP018082.1"/>
</dbReference>
<dbReference type="Proteomes" id="UP000183810">
    <property type="component" value="Chromosome"/>
</dbReference>
<evidence type="ECO:0000259" key="1">
    <source>
        <dbReference type="Pfam" id="PF12697"/>
    </source>
</evidence>
<dbReference type="SUPFAM" id="SSF53474">
    <property type="entry name" value="alpha/beta-Hydrolases"/>
    <property type="match status" value="1"/>
</dbReference>
<organism evidence="2 3">
    <name type="scientific">Nocardia mangyaensis</name>
    <dbReference type="NCBI Taxonomy" id="2213200"/>
    <lineage>
        <taxon>Bacteria</taxon>
        <taxon>Bacillati</taxon>
        <taxon>Actinomycetota</taxon>
        <taxon>Actinomycetes</taxon>
        <taxon>Mycobacteriales</taxon>
        <taxon>Nocardiaceae</taxon>
        <taxon>Nocardia</taxon>
    </lineage>
</organism>
<name>A0A1J0W041_9NOCA</name>
<dbReference type="PANTHER" id="PTHR43433">
    <property type="entry name" value="HYDROLASE, ALPHA/BETA FOLD FAMILY PROTEIN"/>
    <property type="match status" value="1"/>
</dbReference>
<dbReference type="PANTHER" id="PTHR43433:SF10">
    <property type="entry name" value="AB HYDROLASE-1 DOMAIN-CONTAINING PROTEIN"/>
    <property type="match status" value="1"/>
</dbReference>
<keyword evidence="3" id="KW-1185">Reference proteome</keyword>
<sequence length="272" mass="29158">MQTVTSADGTTIAYDRVGEGAAGTVILIGGAFSYRKFPSMIDLAQTLADDYDLTVLNYDRRGRGDSTDSPGVYDPANEIADIAALVEVAGGKAALFGWSSGAVLALLAAQSVPGITEVVAFEPPFVVDPKDRVPPKDLADKLHPMIAEGKRDKTVRYYMTKAMGMPLMMVGVMRVTPFWKRLTETSNSTAHDWAVMRPYMRGEKLKAADWSGVEVPVLVLAGDRTVPMLTKGAKAAAEILKDAEFAELPGVSHDPKIAILAPAVGEFLTRAK</sequence>
<dbReference type="Gene3D" id="3.40.50.1820">
    <property type="entry name" value="alpha/beta hydrolase"/>
    <property type="match status" value="1"/>
</dbReference>
<feature type="domain" description="AB hydrolase-1" evidence="1">
    <location>
        <begin position="26"/>
        <end position="255"/>
    </location>
</feature>
<dbReference type="Pfam" id="PF12697">
    <property type="entry name" value="Abhydrolase_6"/>
    <property type="match status" value="1"/>
</dbReference>
<dbReference type="EMBL" id="CP018082">
    <property type="protein sequence ID" value="APE37585.1"/>
    <property type="molecule type" value="Genomic_DNA"/>
</dbReference>
<protein>
    <submittedName>
        <fullName evidence="2">Alpha/beta hydrolase</fullName>
    </submittedName>
</protein>
<reference evidence="2" key="1">
    <citation type="submission" date="2016-11" db="EMBL/GenBank/DDBJ databases">
        <authorList>
            <person name="Jaros S."/>
            <person name="Januszkiewicz K."/>
            <person name="Wedrychowicz H."/>
        </authorList>
    </citation>
    <scope>NUCLEOTIDE SEQUENCE [LARGE SCALE GENOMIC DNA]</scope>
    <source>
        <strain evidence="2">Y48</strain>
    </source>
</reference>
<dbReference type="KEGG" id="nsl:BOX37_30760"/>
<proteinExistence type="predicted"/>
<dbReference type="InterPro" id="IPR029058">
    <property type="entry name" value="AB_hydrolase_fold"/>
</dbReference>
<accession>A0A1J0W041</accession>
<gene>
    <name evidence="2" type="ORF">BOX37_30760</name>
</gene>
<dbReference type="InterPro" id="IPR050471">
    <property type="entry name" value="AB_hydrolase"/>
</dbReference>
<dbReference type="AlphaFoldDB" id="A0A1J0W041"/>
<dbReference type="GO" id="GO:0016787">
    <property type="term" value="F:hydrolase activity"/>
    <property type="evidence" value="ECO:0007669"/>
    <property type="project" value="UniProtKB-KW"/>
</dbReference>
<dbReference type="OrthoDB" id="63519at2"/>